<accession>A0A1I7FUM0</accession>
<keyword evidence="3" id="KW-1185">Reference proteome</keyword>
<evidence type="ECO:0000313" key="2">
    <source>
        <dbReference type="EMBL" id="SFU39912.1"/>
    </source>
</evidence>
<dbReference type="STRING" id="1224947.SAMN05216480_102252"/>
<organism evidence="2 3">
    <name type="scientific">Pustulibacterium marinum</name>
    <dbReference type="NCBI Taxonomy" id="1224947"/>
    <lineage>
        <taxon>Bacteria</taxon>
        <taxon>Pseudomonadati</taxon>
        <taxon>Bacteroidota</taxon>
        <taxon>Flavobacteriia</taxon>
        <taxon>Flavobacteriales</taxon>
        <taxon>Flavobacteriaceae</taxon>
        <taxon>Pustulibacterium</taxon>
    </lineage>
</organism>
<dbReference type="EMBL" id="FPBK01000002">
    <property type="protein sequence ID" value="SFU39912.1"/>
    <property type="molecule type" value="Genomic_DNA"/>
</dbReference>
<protein>
    <recommendedName>
        <fullName evidence="1">DUF6438 domain-containing protein</fullName>
    </recommendedName>
</protein>
<evidence type="ECO:0000259" key="1">
    <source>
        <dbReference type="Pfam" id="PF20033"/>
    </source>
</evidence>
<dbReference type="AlphaFoldDB" id="A0A1I7FUM0"/>
<dbReference type="Pfam" id="PF20033">
    <property type="entry name" value="DUF6438"/>
    <property type="match status" value="1"/>
</dbReference>
<evidence type="ECO:0000313" key="3">
    <source>
        <dbReference type="Proteomes" id="UP000199138"/>
    </source>
</evidence>
<gene>
    <name evidence="2" type="ORF">SAMN05216480_102252</name>
</gene>
<dbReference type="PROSITE" id="PS51257">
    <property type="entry name" value="PROKAR_LIPOPROTEIN"/>
    <property type="match status" value="1"/>
</dbReference>
<name>A0A1I7FUM0_9FLAO</name>
<dbReference type="Proteomes" id="UP000199138">
    <property type="component" value="Unassembled WGS sequence"/>
</dbReference>
<feature type="domain" description="DUF6438" evidence="1">
    <location>
        <begin position="205"/>
        <end position="325"/>
    </location>
</feature>
<proteinExistence type="predicted"/>
<sequence>MKTIQFIFILLFLYSCSDKQEKDTTKDIRKSIITLSKIDSLKTDDDVQNFIRESNSSYDEFELKRIQDFDRDDKSDSITKIIANKLRITKSYYKADFDYNGYTDLLVIGDNKDCLSFKPCSFNSMVIMNFGNDSLKYVNIVKDMRTSIVPIIEKRKDETILVINTPDQISWRNEKFKDGSVDNLIYRNGNFIEYNSKVVQHNIERIEYSTGPCFGPCPIFSLSLTNNGKSEFLPEAFNFDDESYDENTEGKFMCNLEEKKWNELTDLINYLDFTNLEKYYAVNWTDAQSCTLKITYDNGKIKEIRDYGRRGTYGLKQLYHQLFELRFNQNWKR</sequence>
<reference evidence="2 3" key="1">
    <citation type="submission" date="2016-10" db="EMBL/GenBank/DDBJ databases">
        <authorList>
            <person name="de Groot N.N."/>
        </authorList>
    </citation>
    <scope>NUCLEOTIDE SEQUENCE [LARGE SCALE GENOMIC DNA]</scope>
    <source>
        <strain evidence="2 3">CGMCC 1.12333</strain>
    </source>
</reference>
<dbReference type="InterPro" id="IPR045497">
    <property type="entry name" value="DUF6438"/>
</dbReference>